<dbReference type="InterPro" id="IPR043128">
    <property type="entry name" value="Rev_trsase/Diguanyl_cyclase"/>
</dbReference>
<dbReference type="NCBIfam" id="TIGR00254">
    <property type="entry name" value="GGDEF"/>
    <property type="match status" value="1"/>
</dbReference>
<dbReference type="SMART" id="SM00267">
    <property type="entry name" value="GGDEF"/>
    <property type="match status" value="1"/>
</dbReference>
<dbReference type="CDD" id="cd01948">
    <property type="entry name" value="EAL"/>
    <property type="match status" value="1"/>
</dbReference>
<name>A0A1G8G8U7_9RHOO</name>
<dbReference type="SMART" id="SM00052">
    <property type="entry name" value="EAL"/>
    <property type="match status" value="1"/>
</dbReference>
<feature type="transmembrane region" description="Helical" evidence="1">
    <location>
        <begin position="158"/>
        <end position="176"/>
    </location>
</feature>
<keyword evidence="1" id="KW-1133">Transmembrane helix</keyword>
<dbReference type="CDD" id="cd01949">
    <property type="entry name" value="GGDEF"/>
    <property type="match status" value="1"/>
</dbReference>
<evidence type="ECO:0000313" key="4">
    <source>
        <dbReference type="EMBL" id="SDH90815.1"/>
    </source>
</evidence>
<evidence type="ECO:0000259" key="2">
    <source>
        <dbReference type="PROSITE" id="PS50883"/>
    </source>
</evidence>
<protein>
    <submittedName>
        <fullName evidence="4">Diguanylate cyclase (GGDEF) domain-containing protein</fullName>
    </submittedName>
</protein>
<dbReference type="InterPro" id="IPR029787">
    <property type="entry name" value="Nucleotide_cyclase"/>
</dbReference>
<dbReference type="InterPro" id="IPR052155">
    <property type="entry name" value="Biofilm_reg_signaling"/>
</dbReference>
<evidence type="ECO:0000313" key="5">
    <source>
        <dbReference type="Proteomes" id="UP000198607"/>
    </source>
</evidence>
<feature type="domain" description="EAL" evidence="2">
    <location>
        <begin position="370"/>
        <end position="625"/>
    </location>
</feature>
<dbReference type="InterPro" id="IPR033417">
    <property type="entry name" value="CHASE8"/>
</dbReference>
<dbReference type="RefSeq" id="WP_091938168.1">
    <property type="nucleotide sequence ID" value="NZ_FNCY01000010.1"/>
</dbReference>
<dbReference type="GO" id="GO:0003824">
    <property type="term" value="F:catalytic activity"/>
    <property type="evidence" value="ECO:0007669"/>
    <property type="project" value="UniProtKB-ARBA"/>
</dbReference>
<dbReference type="OrthoDB" id="9813903at2"/>
<dbReference type="Gene3D" id="3.30.70.270">
    <property type="match status" value="1"/>
</dbReference>
<dbReference type="Gene3D" id="3.20.20.450">
    <property type="entry name" value="EAL domain"/>
    <property type="match status" value="1"/>
</dbReference>
<dbReference type="InterPro" id="IPR035919">
    <property type="entry name" value="EAL_sf"/>
</dbReference>
<dbReference type="InterPro" id="IPR000160">
    <property type="entry name" value="GGDEF_dom"/>
</dbReference>
<dbReference type="FunFam" id="3.30.70.270:FF:000001">
    <property type="entry name" value="Diguanylate cyclase domain protein"/>
    <property type="match status" value="1"/>
</dbReference>
<dbReference type="Pfam" id="PF17152">
    <property type="entry name" value="CHASE8"/>
    <property type="match status" value="1"/>
</dbReference>
<dbReference type="SUPFAM" id="SSF55073">
    <property type="entry name" value="Nucleotide cyclase"/>
    <property type="match status" value="1"/>
</dbReference>
<dbReference type="Pfam" id="PF00990">
    <property type="entry name" value="GGDEF"/>
    <property type="match status" value="1"/>
</dbReference>
<organism evidence="4 5">
    <name type="scientific">Propionivibrio dicarboxylicus</name>
    <dbReference type="NCBI Taxonomy" id="83767"/>
    <lineage>
        <taxon>Bacteria</taxon>
        <taxon>Pseudomonadati</taxon>
        <taxon>Pseudomonadota</taxon>
        <taxon>Betaproteobacteria</taxon>
        <taxon>Rhodocyclales</taxon>
        <taxon>Rhodocyclaceae</taxon>
        <taxon>Propionivibrio</taxon>
    </lineage>
</organism>
<proteinExistence type="predicted"/>
<evidence type="ECO:0000259" key="3">
    <source>
        <dbReference type="PROSITE" id="PS50887"/>
    </source>
</evidence>
<gene>
    <name evidence="4" type="ORF">SAMN05660652_02505</name>
</gene>
<accession>A0A1G8G8U7</accession>
<sequence>MEYRTHERLTHRQNLMSTGLALFIAFALLLGYQYVSGRRQLSAELNTEAAIIGANCAAALVFNDRQAAQEILEATRLSPWILSGALYRADGKLLASVNDFRRLFPQQIGDADPSASVDAAEASLPIFNHLIAQQVFQDRAPVGTLMVVVTYESLYVKMLEYLVGMVAIGTLAFLLTQRFTAGLRRKMALTEEQLEQMALYDRITGLPNRRFFERELQRSTERIQREGKPGALLLMDVDDFKKVNDLCGHVAGDHLLFMITERLKKTLRPQDIIARVGGDEFAVILYDVGSPEKTAMVAESMITAMAAPFATTPVASHVGLSIGITMIPGDSDDPATLMRWSEMAMYVAKSEGKNGYQFFSEEINDKVHGELHIEADLRKALRQQGRGLWVAYQPQVDTHTRRLVGVEALMRWNNENGQAVSPGEFIPIAEKTGLITELGGWLLNRICEDLAALRADGIELPKISVNLSPRELREGKTIVDVVLQALKRFGEKVDHFQFEVTENALLADNGPEALNALRQAGFALAIDDFGSGYSSLGYLKRFQVSALKIDRQFIERLPDDEEDAVIVTAVIQMSIALGVKVVAEGVETEAQAEFLSRHGCDVLQGYLTGRPMPPNELASFLRAAERTGRAVSPP</sequence>
<dbReference type="STRING" id="83767.SAMN05660652_02505"/>
<dbReference type="AlphaFoldDB" id="A0A1G8G8U7"/>
<dbReference type="InterPro" id="IPR001633">
    <property type="entry name" value="EAL_dom"/>
</dbReference>
<keyword evidence="1" id="KW-0812">Transmembrane</keyword>
<dbReference type="PANTHER" id="PTHR44757:SF2">
    <property type="entry name" value="BIOFILM ARCHITECTURE MAINTENANCE PROTEIN MBAA"/>
    <property type="match status" value="1"/>
</dbReference>
<dbReference type="Pfam" id="PF00563">
    <property type="entry name" value="EAL"/>
    <property type="match status" value="1"/>
</dbReference>
<evidence type="ECO:0000256" key="1">
    <source>
        <dbReference type="SAM" id="Phobius"/>
    </source>
</evidence>
<feature type="domain" description="GGDEF" evidence="3">
    <location>
        <begin position="228"/>
        <end position="361"/>
    </location>
</feature>
<dbReference type="PROSITE" id="PS50887">
    <property type="entry name" value="GGDEF"/>
    <property type="match status" value="1"/>
</dbReference>
<feature type="transmembrane region" description="Helical" evidence="1">
    <location>
        <begin position="15"/>
        <end position="35"/>
    </location>
</feature>
<reference evidence="4 5" key="1">
    <citation type="submission" date="2016-10" db="EMBL/GenBank/DDBJ databases">
        <authorList>
            <person name="de Groot N.N."/>
        </authorList>
    </citation>
    <scope>NUCLEOTIDE SEQUENCE [LARGE SCALE GENOMIC DNA]</scope>
    <source>
        <strain evidence="4 5">DSM 5885</strain>
    </source>
</reference>
<dbReference type="PROSITE" id="PS50883">
    <property type="entry name" value="EAL"/>
    <property type="match status" value="1"/>
</dbReference>
<keyword evidence="1" id="KW-0472">Membrane</keyword>
<dbReference type="PANTHER" id="PTHR44757">
    <property type="entry name" value="DIGUANYLATE CYCLASE DGCP"/>
    <property type="match status" value="1"/>
</dbReference>
<keyword evidence="5" id="KW-1185">Reference proteome</keyword>
<dbReference type="Proteomes" id="UP000198607">
    <property type="component" value="Unassembled WGS sequence"/>
</dbReference>
<dbReference type="SUPFAM" id="SSF141868">
    <property type="entry name" value="EAL domain-like"/>
    <property type="match status" value="1"/>
</dbReference>
<dbReference type="EMBL" id="FNCY01000010">
    <property type="protein sequence ID" value="SDH90815.1"/>
    <property type="molecule type" value="Genomic_DNA"/>
</dbReference>